<dbReference type="InterPro" id="IPR009769">
    <property type="entry name" value="EDR2_C"/>
</dbReference>
<dbReference type="InterPro" id="IPR045096">
    <property type="entry name" value="EDR2-like"/>
</dbReference>
<dbReference type="Proteomes" id="UP001189429">
    <property type="component" value="Unassembled WGS sequence"/>
</dbReference>
<keyword evidence="2" id="KW-1133">Transmembrane helix</keyword>
<gene>
    <name evidence="4" type="ORF">PCOR1329_LOCUS51488</name>
</gene>
<dbReference type="PANTHER" id="PTHR12136">
    <property type="entry name" value="ENHANCED DISEASE RESISTANCE-RELATED"/>
    <property type="match status" value="1"/>
</dbReference>
<keyword evidence="2" id="KW-0472">Membrane</keyword>
<accession>A0ABN9UTB8</accession>
<organism evidence="4 5">
    <name type="scientific">Prorocentrum cordatum</name>
    <dbReference type="NCBI Taxonomy" id="2364126"/>
    <lineage>
        <taxon>Eukaryota</taxon>
        <taxon>Sar</taxon>
        <taxon>Alveolata</taxon>
        <taxon>Dinophyceae</taxon>
        <taxon>Prorocentrales</taxon>
        <taxon>Prorocentraceae</taxon>
        <taxon>Prorocentrum</taxon>
    </lineage>
</organism>
<feature type="region of interest" description="Disordered" evidence="1">
    <location>
        <begin position="300"/>
        <end position="320"/>
    </location>
</feature>
<keyword evidence="2" id="KW-0812">Transmembrane</keyword>
<evidence type="ECO:0000256" key="1">
    <source>
        <dbReference type="SAM" id="MobiDB-lite"/>
    </source>
</evidence>
<dbReference type="PANTHER" id="PTHR12136:SF41">
    <property type="entry name" value="PLECKSTRIN HOMOLOGY (PH) AND LIPID-BINDING START DOMAINS-CONTAINING PROTEIN"/>
    <property type="match status" value="1"/>
</dbReference>
<protein>
    <recommendedName>
        <fullName evidence="3">Protein ENHANCED DISEASE RESISTANCE 2 C-terminal domain-containing protein</fullName>
    </recommendedName>
</protein>
<evidence type="ECO:0000259" key="3">
    <source>
        <dbReference type="Pfam" id="PF07059"/>
    </source>
</evidence>
<evidence type="ECO:0000256" key="2">
    <source>
        <dbReference type="SAM" id="Phobius"/>
    </source>
</evidence>
<reference evidence="4" key="1">
    <citation type="submission" date="2023-10" db="EMBL/GenBank/DDBJ databases">
        <authorList>
            <person name="Chen Y."/>
            <person name="Shah S."/>
            <person name="Dougan E. K."/>
            <person name="Thang M."/>
            <person name="Chan C."/>
        </authorList>
    </citation>
    <scope>NUCLEOTIDE SEQUENCE [LARGE SCALE GENOMIC DNA]</scope>
</reference>
<feature type="compositionally biased region" description="Basic and acidic residues" evidence="1">
    <location>
        <begin position="368"/>
        <end position="386"/>
    </location>
</feature>
<evidence type="ECO:0000313" key="5">
    <source>
        <dbReference type="Proteomes" id="UP001189429"/>
    </source>
</evidence>
<keyword evidence="5" id="KW-1185">Reference proteome</keyword>
<feature type="compositionally biased region" description="Low complexity" evidence="1">
    <location>
        <begin position="333"/>
        <end position="342"/>
    </location>
</feature>
<comment type="caution">
    <text evidence="4">The sequence shown here is derived from an EMBL/GenBank/DDBJ whole genome shotgun (WGS) entry which is preliminary data.</text>
</comment>
<dbReference type="EMBL" id="CAUYUJ010016247">
    <property type="protein sequence ID" value="CAK0863297.1"/>
    <property type="molecule type" value="Genomic_DNA"/>
</dbReference>
<name>A0ABN9UTB8_9DINO</name>
<feature type="domain" description="Protein ENHANCED DISEASE RESISTANCE 2 C-terminal" evidence="3">
    <location>
        <begin position="443"/>
        <end position="652"/>
    </location>
</feature>
<evidence type="ECO:0000313" key="4">
    <source>
        <dbReference type="EMBL" id="CAK0863297.1"/>
    </source>
</evidence>
<feature type="compositionally biased region" description="Low complexity" evidence="1">
    <location>
        <begin position="391"/>
        <end position="417"/>
    </location>
</feature>
<proteinExistence type="predicted"/>
<feature type="transmembrane region" description="Helical" evidence="2">
    <location>
        <begin position="37"/>
        <end position="54"/>
    </location>
</feature>
<sequence length="669" mass="72956">MHTSSQGGKNPPSTNVEKTFEEDFSNHLKVRNQQKRNTLTVLGAGIGSAIAVAASPVLLPGLAVASVVGATGGYHLAKRRGKQELKKHRLGAEAHQPVEETAHALPSLSRLKFLVKWGHLQLLQYEDADVAWRCAVLDEVVQAFSPCVQKTYLLRAKKHSLEEEPEAYEAFQQLYHLYGFLQRKSALEAVEKAVITLAGAFDTGDTTAACAQRCFVTFPTILETISVMDRLSPGLQERLAQEIHASKVRGIGTPDRASKQKRLKRMVGLICEVMRRQDIQEACSDRRGFEQRVAQEEIVLGGGGSSDGGSSRHAAEVEEDVEPWAVGVAVRGASAAERSVSPRPRPRCPPGGSPLRRGVVVLPPPSGAEHELHAQSDEELEYHSCSEDDAAAAQEPRGPRAAPRPAALAALPPARARAGGGPRAGGFRARAAAFPRGDHPHSWTAFDPASFEVRSGTYLKDRRKCPSGPSLTELVNVDFMLVGEDGPVWRACDHPDMFPAHHRTSGDDRFLVVLNWVFPPYQVIITGAVDPAAEWLRGEGPQGRSWQRFVEADEKGRRDLFKMIGSVEEGPWLVKRALPKKPVLIGKKIRMDTHHEPGRHVEVVFDVSSGKAEQYATGIVCGSLKRLQLAFSALIEAREEQELPECLLVSATCLNLDPALLLSPPRVGS</sequence>
<feature type="region of interest" description="Disordered" evidence="1">
    <location>
        <begin position="333"/>
        <end position="426"/>
    </location>
</feature>
<dbReference type="Pfam" id="PF07059">
    <property type="entry name" value="EDR2_C"/>
    <property type="match status" value="1"/>
</dbReference>